<dbReference type="GO" id="GO:0045746">
    <property type="term" value="P:negative regulation of Notch signaling pathway"/>
    <property type="evidence" value="ECO:0007669"/>
    <property type="project" value="InterPro"/>
</dbReference>
<feature type="compositionally biased region" description="Basic and acidic residues" evidence="7">
    <location>
        <begin position="254"/>
        <end position="266"/>
    </location>
</feature>
<feature type="compositionally biased region" description="Basic residues" evidence="7">
    <location>
        <begin position="61"/>
        <end position="70"/>
    </location>
</feature>
<keyword evidence="3" id="KW-0805">Transcription regulation</keyword>
<feature type="coiled-coil region" evidence="6">
    <location>
        <begin position="159"/>
        <end position="186"/>
    </location>
</feature>
<evidence type="ECO:0000259" key="8">
    <source>
        <dbReference type="PROSITE" id="PS51457"/>
    </source>
</evidence>
<feature type="region of interest" description="Disordered" evidence="7">
    <location>
        <begin position="1"/>
        <end position="35"/>
    </location>
</feature>
<evidence type="ECO:0000256" key="7">
    <source>
        <dbReference type="SAM" id="MobiDB-lite"/>
    </source>
</evidence>
<dbReference type="PANTHER" id="PTHR35346">
    <property type="entry name" value="BEN DOMAIN-CONTAINING PROTEIN 6"/>
    <property type="match status" value="1"/>
</dbReference>
<evidence type="ECO:0000313" key="10">
    <source>
        <dbReference type="RefSeq" id="XP_032155721.1"/>
    </source>
</evidence>
<feature type="compositionally biased region" description="Low complexity" evidence="7">
    <location>
        <begin position="71"/>
        <end position="86"/>
    </location>
</feature>
<dbReference type="RefSeq" id="XP_032155721.1">
    <property type="nucleotide sequence ID" value="XM_032299830.1"/>
</dbReference>
<feature type="region of interest" description="Disordered" evidence="7">
    <location>
        <begin position="47"/>
        <end position="156"/>
    </location>
</feature>
<evidence type="ECO:0000256" key="2">
    <source>
        <dbReference type="ARBA" id="ARBA00022491"/>
    </source>
</evidence>
<dbReference type="InterPro" id="IPR018379">
    <property type="entry name" value="BEN_domain"/>
</dbReference>
<keyword evidence="5" id="KW-0539">Nucleus</keyword>
<dbReference type="InterPro" id="IPR037496">
    <property type="entry name" value="BEND6-like"/>
</dbReference>
<keyword evidence="6" id="KW-0175">Coiled coil</keyword>
<dbReference type="PANTHER" id="PTHR35346:SF1">
    <property type="entry name" value="BEN DOMAIN-CONTAINING PROTEIN 6"/>
    <property type="match status" value="1"/>
</dbReference>
<dbReference type="Proteomes" id="UP000504640">
    <property type="component" value="Unplaced"/>
</dbReference>
<keyword evidence="4" id="KW-0804">Transcription</keyword>
<comment type="subcellular location">
    <subcellularLocation>
        <location evidence="1">Nucleus</location>
    </subcellularLocation>
</comment>
<proteinExistence type="predicted"/>
<feature type="domain" description="BEN" evidence="8">
    <location>
        <begin position="263"/>
        <end position="363"/>
    </location>
</feature>
<feature type="compositionally biased region" description="Low complexity" evidence="7">
    <location>
        <begin position="24"/>
        <end position="35"/>
    </location>
</feature>
<dbReference type="CTD" id="221336"/>
<dbReference type="Pfam" id="PF10523">
    <property type="entry name" value="BEN"/>
    <property type="match status" value="1"/>
</dbReference>
<evidence type="ECO:0000256" key="6">
    <source>
        <dbReference type="SAM" id="Coils"/>
    </source>
</evidence>
<feature type="region of interest" description="Disordered" evidence="7">
    <location>
        <begin position="226"/>
        <end position="266"/>
    </location>
</feature>
<dbReference type="GeneID" id="116565888"/>
<organism evidence="9 10">
    <name type="scientific">Sapajus apella</name>
    <name type="common">Brown-capped capuchin</name>
    <name type="synonym">Cebus apella</name>
    <dbReference type="NCBI Taxonomy" id="9515"/>
    <lineage>
        <taxon>Eukaryota</taxon>
        <taxon>Metazoa</taxon>
        <taxon>Chordata</taxon>
        <taxon>Craniata</taxon>
        <taxon>Vertebrata</taxon>
        <taxon>Euteleostomi</taxon>
        <taxon>Mammalia</taxon>
        <taxon>Eutheria</taxon>
        <taxon>Euarchontoglires</taxon>
        <taxon>Primates</taxon>
        <taxon>Haplorrhini</taxon>
        <taxon>Platyrrhini</taxon>
        <taxon>Cebidae</taxon>
        <taxon>Cebinae</taxon>
        <taxon>Sapajus</taxon>
    </lineage>
</organism>
<evidence type="ECO:0000256" key="1">
    <source>
        <dbReference type="ARBA" id="ARBA00004123"/>
    </source>
</evidence>
<name>A0A6J3JL98_SAPAP</name>
<dbReference type="GO" id="GO:0003677">
    <property type="term" value="F:DNA binding"/>
    <property type="evidence" value="ECO:0007669"/>
    <property type="project" value="InterPro"/>
</dbReference>
<accession>A0A6J3JL98</accession>
<dbReference type="GO" id="GO:0003714">
    <property type="term" value="F:transcription corepressor activity"/>
    <property type="evidence" value="ECO:0007669"/>
    <property type="project" value="InterPro"/>
</dbReference>
<evidence type="ECO:0000256" key="5">
    <source>
        <dbReference type="ARBA" id="ARBA00023242"/>
    </source>
</evidence>
<evidence type="ECO:0000256" key="4">
    <source>
        <dbReference type="ARBA" id="ARBA00023163"/>
    </source>
</evidence>
<dbReference type="GO" id="GO:0005634">
    <property type="term" value="C:nucleus"/>
    <property type="evidence" value="ECO:0007669"/>
    <property type="project" value="UniProtKB-SubCell"/>
</dbReference>
<dbReference type="SMART" id="SM01025">
    <property type="entry name" value="BEN"/>
    <property type="match status" value="1"/>
</dbReference>
<dbReference type="AlphaFoldDB" id="A0A6J3JL98"/>
<dbReference type="FunFam" id="1.10.10.2590:FF:000004">
    <property type="entry name" value="BEN domain-containing protein 6 isoform X1"/>
    <property type="match status" value="1"/>
</dbReference>
<feature type="compositionally biased region" description="Polar residues" evidence="7">
    <location>
        <begin position="226"/>
        <end position="240"/>
    </location>
</feature>
<dbReference type="Gene3D" id="1.10.10.2590">
    <property type="entry name" value="BEN domain"/>
    <property type="match status" value="1"/>
</dbReference>
<evidence type="ECO:0000313" key="9">
    <source>
        <dbReference type="Proteomes" id="UP000504640"/>
    </source>
</evidence>
<protein>
    <submittedName>
        <fullName evidence="10">BEN domain-containing protein 6 isoform X1</fullName>
    </submittedName>
</protein>
<dbReference type="GO" id="GO:0045666">
    <property type="term" value="P:positive regulation of neuron differentiation"/>
    <property type="evidence" value="ECO:0007669"/>
    <property type="project" value="InterPro"/>
</dbReference>
<sequence>MVLRPPPTSASQKPGARGSGRGRGAPAAAAAARGGREWGAAAGARLMTSRPGCGSAGARTWLRRFRRRPRAAPGPESPAPSRGAARQSAPSEGALAGRLSLPGHPGLPPNQPPLAKLLRSPRQGAPRSQGKTRDPYSGNAFLPGESSSEDEEPLAELSKEELCAKIKSLKEKLTNTRKENSRLRQSLVMLQVLPQAVTQFEELVGMAEALLKGGGTMSTSASTLWRATNNSSPDSLASTCSNSNSNSSSPVSLKPEEEHQTDEKPFQIEKWQIARCNKSKPQKFINDLMQVLYTNEYMATHSLTGAKSSTSRDKAVKPAMNQNEVQEIIGVTKQLFPNTDDVSIRRMIGQKLNNCTKKPNLSKNLNSQDIK</sequence>
<evidence type="ECO:0000256" key="3">
    <source>
        <dbReference type="ARBA" id="ARBA00023015"/>
    </source>
</evidence>
<gene>
    <name evidence="10" type="primary">BEND6</name>
</gene>
<keyword evidence="9" id="KW-1185">Reference proteome</keyword>
<keyword evidence="2" id="KW-0678">Repressor</keyword>
<dbReference type="PROSITE" id="PS51457">
    <property type="entry name" value="BEN"/>
    <property type="match status" value="1"/>
</dbReference>
<reference evidence="10" key="1">
    <citation type="submission" date="2025-08" db="UniProtKB">
        <authorList>
            <consortium name="RefSeq"/>
        </authorList>
    </citation>
    <scope>IDENTIFICATION</scope>
    <source>
        <tissue evidence="10">Blood</tissue>
    </source>
</reference>